<gene>
    <name evidence="1" type="ORF">OEV82_08805</name>
</gene>
<dbReference type="EMBL" id="JAOUSE010000024">
    <property type="protein sequence ID" value="MCU9594555.1"/>
    <property type="molecule type" value="Genomic_DNA"/>
</dbReference>
<proteinExistence type="predicted"/>
<sequence>MNVSGFIRGYMSKNMTGETFFMKVADTIEKQLQEWDPTYHVLLLKFKDYVLIVQKGETSYELTISEQELAQHQSRSPFSLDHKIWCVLQQEGLQIVKGKGNYIDHCIS</sequence>
<dbReference type="RefSeq" id="WP_263061638.1">
    <property type="nucleotide sequence ID" value="NZ_JAOUSE010000024.1"/>
</dbReference>
<keyword evidence="2" id="KW-1185">Reference proteome</keyword>
<organism evidence="1 2">
    <name type="scientific">Pallidibacillus thermolactis</name>
    <dbReference type="NCBI Taxonomy" id="251051"/>
    <lineage>
        <taxon>Bacteria</taxon>
        <taxon>Bacillati</taxon>
        <taxon>Bacillota</taxon>
        <taxon>Bacilli</taxon>
        <taxon>Bacillales</taxon>
        <taxon>Bacillaceae</taxon>
        <taxon>Pallidibacillus</taxon>
    </lineage>
</organism>
<name>A0ABT2WFV4_9BACI</name>
<dbReference type="Proteomes" id="UP001208656">
    <property type="component" value="Unassembled WGS sequence"/>
</dbReference>
<protein>
    <submittedName>
        <fullName evidence="1">Uncharacterized protein</fullName>
    </submittedName>
</protein>
<reference evidence="1 2" key="1">
    <citation type="submission" date="2022-10" db="EMBL/GenBank/DDBJ databases">
        <title>Description of Fervidibacillus gen. nov. in the family Fervidibacillaceae fam. nov. with two species, Fervidibacillus albus sp. nov., and Fervidibacillus halotolerans sp. nov., isolated from tidal flat sediments.</title>
        <authorList>
            <person name="Kwon K.K."/>
            <person name="Yang S.-H."/>
        </authorList>
    </citation>
    <scope>NUCLEOTIDE SEQUENCE [LARGE SCALE GENOMIC DNA]</scope>
    <source>
        <strain evidence="1 2">DSM 23332</strain>
    </source>
</reference>
<accession>A0ABT2WFV4</accession>
<evidence type="ECO:0000313" key="2">
    <source>
        <dbReference type="Proteomes" id="UP001208656"/>
    </source>
</evidence>
<comment type="caution">
    <text evidence="1">The sequence shown here is derived from an EMBL/GenBank/DDBJ whole genome shotgun (WGS) entry which is preliminary data.</text>
</comment>
<evidence type="ECO:0000313" key="1">
    <source>
        <dbReference type="EMBL" id="MCU9594555.1"/>
    </source>
</evidence>